<dbReference type="PANTHER" id="PTHR48106">
    <property type="entry name" value="QUINONE OXIDOREDUCTASE PIG3-RELATED"/>
    <property type="match status" value="1"/>
</dbReference>
<name>A0A2U2APJ6_9GAMM</name>
<dbReference type="InterPro" id="IPR014189">
    <property type="entry name" value="Quinone_OxRdtase_PIG3"/>
</dbReference>
<dbReference type="NCBIfam" id="TIGR02824">
    <property type="entry name" value="quinone_pig3"/>
    <property type="match status" value="1"/>
</dbReference>
<protein>
    <submittedName>
        <fullName evidence="4">Zinc-binding dehydrogenase</fullName>
    </submittedName>
</protein>
<sequence>MKAVILTEFGAPSVLQLGEKERPTVGENDILIKVKAAGVNRPDVIQRKGYYPAPEGEPQDILGLEVAGIVEAVGSKVTRWKVGDEVFSLIGGGGYAEYVRVDQDLALPKPKELSFVEAASLPETLYTVWSNVFQRGALKKGENFLVHGGSSGIGITAIQLAKIIGANVYTTVGNSEKQEAVKALGAEIAVNYKEEDFAEVLKEIGIDVILDMIGGDYYEKNIDLLNPDGRLVYINSMGGAKVTANLMKIMQKRLTVTGSTLRSREYAFKRQLTEDIRRDVLPLLVEGHFKPVICATFPLAEADKAHELMESSAHIGKIVLEVN</sequence>
<dbReference type="InterPro" id="IPR011032">
    <property type="entry name" value="GroES-like_sf"/>
</dbReference>
<keyword evidence="5" id="KW-1185">Reference proteome</keyword>
<comment type="caution">
    <text evidence="4">The sequence shown here is derived from an EMBL/GenBank/DDBJ whole genome shotgun (WGS) entry which is preliminary data.</text>
</comment>
<gene>
    <name evidence="4" type="ORF">DC082_04840</name>
</gene>
<evidence type="ECO:0000313" key="4">
    <source>
        <dbReference type="EMBL" id="PWD85140.1"/>
    </source>
</evidence>
<dbReference type="PANTHER" id="PTHR48106:SF8">
    <property type="entry name" value="OS02G0805600 PROTEIN"/>
    <property type="match status" value="1"/>
</dbReference>
<dbReference type="InterPro" id="IPR013154">
    <property type="entry name" value="ADH-like_N"/>
</dbReference>
<evidence type="ECO:0000259" key="3">
    <source>
        <dbReference type="SMART" id="SM00829"/>
    </source>
</evidence>
<dbReference type="SUPFAM" id="SSF50129">
    <property type="entry name" value="GroES-like"/>
    <property type="match status" value="1"/>
</dbReference>
<evidence type="ECO:0000256" key="2">
    <source>
        <dbReference type="ARBA" id="ARBA00023002"/>
    </source>
</evidence>
<feature type="domain" description="Enoyl reductase (ER)" evidence="3">
    <location>
        <begin position="10"/>
        <end position="320"/>
    </location>
</feature>
<dbReference type="AlphaFoldDB" id="A0A2U2APJ6"/>
<evidence type="ECO:0000313" key="5">
    <source>
        <dbReference type="Proteomes" id="UP000244948"/>
    </source>
</evidence>
<proteinExistence type="predicted"/>
<dbReference type="Proteomes" id="UP000244948">
    <property type="component" value="Unassembled WGS sequence"/>
</dbReference>
<dbReference type="SUPFAM" id="SSF51735">
    <property type="entry name" value="NAD(P)-binding Rossmann-fold domains"/>
    <property type="match status" value="1"/>
</dbReference>
<evidence type="ECO:0000256" key="1">
    <source>
        <dbReference type="ARBA" id="ARBA00022857"/>
    </source>
</evidence>
<dbReference type="GO" id="GO:0016651">
    <property type="term" value="F:oxidoreductase activity, acting on NAD(P)H"/>
    <property type="evidence" value="ECO:0007669"/>
    <property type="project" value="TreeGrafter"/>
</dbReference>
<dbReference type="InterPro" id="IPR036291">
    <property type="entry name" value="NAD(P)-bd_dom_sf"/>
</dbReference>
<dbReference type="CDD" id="cd05276">
    <property type="entry name" value="p53_inducible_oxidoreductase"/>
    <property type="match status" value="1"/>
</dbReference>
<dbReference type="Gene3D" id="3.40.50.720">
    <property type="entry name" value="NAD(P)-binding Rossmann-like Domain"/>
    <property type="match status" value="1"/>
</dbReference>
<reference evidence="4 5" key="1">
    <citation type="journal article" date="2018" name="Genome Announc.">
        <title>Ignatzschineria cameli sp. nov., isolated from necrotic foot tissue of dromedaries (Camelus dromedarius) and associated maggots (Wohlfahrtia species) in Dubai.</title>
        <authorList>
            <person name="Tsang C.C."/>
            <person name="Tang J.Y."/>
            <person name="Fong J.Y."/>
            <person name="Kinne J."/>
            <person name="Lee H.H."/>
            <person name="Joseph M."/>
            <person name="Jose S."/>
            <person name="Schuster R.K."/>
            <person name="Tang Y."/>
            <person name="Sivakumar S."/>
            <person name="Chen J.H."/>
            <person name="Teng J.L."/>
            <person name="Lau S.K."/>
            <person name="Wernery U."/>
            <person name="Woo P.C."/>
        </authorList>
    </citation>
    <scope>NUCLEOTIDE SEQUENCE [LARGE SCALE GENOMIC DNA]</scope>
    <source>
        <strain evidence="4 5">KCTC 22643</strain>
    </source>
</reference>
<dbReference type="Pfam" id="PF00107">
    <property type="entry name" value="ADH_zinc_N"/>
    <property type="match status" value="1"/>
</dbReference>
<keyword evidence="1" id="KW-0521">NADP</keyword>
<keyword evidence="2" id="KW-0560">Oxidoreductase</keyword>
<dbReference type="EMBL" id="QEWR01000002">
    <property type="protein sequence ID" value="PWD85140.1"/>
    <property type="molecule type" value="Genomic_DNA"/>
</dbReference>
<dbReference type="RefSeq" id="WP_109236198.1">
    <property type="nucleotide sequence ID" value="NZ_BMXZ01000001.1"/>
</dbReference>
<accession>A0A2U2APJ6</accession>
<dbReference type="InterPro" id="IPR013149">
    <property type="entry name" value="ADH-like_C"/>
</dbReference>
<dbReference type="Pfam" id="PF08240">
    <property type="entry name" value="ADH_N"/>
    <property type="match status" value="1"/>
</dbReference>
<dbReference type="GO" id="GO:0070402">
    <property type="term" value="F:NADPH binding"/>
    <property type="evidence" value="ECO:0007669"/>
    <property type="project" value="TreeGrafter"/>
</dbReference>
<dbReference type="SMART" id="SM00829">
    <property type="entry name" value="PKS_ER"/>
    <property type="match status" value="1"/>
</dbReference>
<dbReference type="Gene3D" id="3.90.180.10">
    <property type="entry name" value="Medium-chain alcohol dehydrogenases, catalytic domain"/>
    <property type="match status" value="1"/>
</dbReference>
<dbReference type="InterPro" id="IPR020843">
    <property type="entry name" value="ER"/>
</dbReference>
<organism evidence="4 5">
    <name type="scientific">Ignatzschineria indica</name>
    <dbReference type="NCBI Taxonomy" id="472583"/>
    <lineage>
        <taxon>Bacteria</taxon>
        <taxon>Pseudomonadati</taxon>
        <taxon>Pseudomonadota</taxon>
        <taxon>Gammaproteobacteria</taxon>
        <taxon>Cardiobacteriales</taxon>
        <taxon>Ignatzschineriaceae</taxon>
        <taxon>Ignatzschineria</taxon>
    </lineage>
</organism>